<evidence type="ECO:0000259" key="9">
    <source>
        <dbReference type="Pfam" id="PF05504"/>
    </source>
</evidence>
<proteinExistence type="inferred from homology"/>
<feature type="signal peptide" evidence="8">
    <location>
        <begin position="1"/>
        <end position="21"/>
    </location>
</feature>
<dbReference type="InterPro" id="IPR046953">
    <property type="entry name" value="Spore_GerAC-like_C"/>
</dbReference>
<gene>
    <name evidence="11" type="ORF">M5X09_07820</name>
</gene>
<dbReference type="RefSeq" id="WP_268601339.1">
    <property type="nucleotide sequence ID" value="NZ_JAMDLV010000042.1"/>
</dbReference>
<comment type="similarity">
    <text evidence="2">Belongs to the GerABKC lipoprotein family.</text>
</comment>
<dbReference type="PANTHER" id="PTHR35789">
    <property type="entry name" value="SPORE GERMINATION PROTEIN B3"/>
    <property type="match status" value="1"/>
</dbReference>
<comment type="subcellular location">
    <subcellularLocation>
        <location evidence="1">Membrane</location>
        <topology evidence="1">Lipid-anchor</topology>
    </subcellularLocation>
</comment>
<dbReference type="EMBL" id="JAMDLW010000009">
    <property type="protein sequence ID" value="MCY9519590.1"/>
    <property type="molecule type" value="Genomic_DNA"/>
</dbReference>
<evidence type="ECO:0000256" key="6">
    <source>
        <dbReference type="ARBA" id="ARBA00023139"/>
    </source>
</evidence>
<dbReference type="Proteomes" id="UP001207626">
    <property type="component" value="Unassembled WGS sequence"/>
</dbReference>
<accession>A0ABT4DQT2</accession>
<evidence type="ECO:0000256" key="4">
    <source>
        <dbReference type="ARBA" id="ARBA00022729"/>
    </source>
</evidence>
<dbReference type="InterPro" id="IPR057336">
    <property type="entry name" value="GerAC_N"/>
</dbReference>
<evidence type="ECO:0000256" key="5">
    <source>
        <dbReference type="ARBA" id="ARBA00023136"/>
    </source>
</evidence>
<organism evidence="11 12">
    <name type="scientific">Paenibacillus apiarius</name>
    <dbReference type="NCBI Taxonomy" id="46240"/>
    <lineage>
        <taxon>Bacteria</taxon>
        <taxon>Bacillati</taxon>
        <taxon>Bacillota</taxon>
        <taxon>Bacilli</taxon>
        <taxon>Bacillales</taxon>
        <taxon>Paenibacillaceae</taxon>
        <taxon>Paenibacillus</taxon>
    </lineage>
</organism>
<dbReference type="Pfam" id="PF25198">
    <property type="entry name" value="Spore_GerAC_N"/>
    <property type="match status" value="1"/>
</dbReference>
<evidence type="ECO:0000256" key="1">
    <source>
        <dbReference type="ARBA" id="ARBA00004635"/>
    </source>
</evidence>
<evidence type="ECO:0000256" key="2">
    <source>
        <dbReference type="ARBA" id="ARBA00007886"/>
    </source>
</evidence>
<feature type="domain" description="Spore germination protein N-terminal" evidence="10">
    <location>
        <begin position="25"/>
        <end position="200"/>
    </location>
</feature>
<feature type="domain" description="Spore germination GerAC-like C-terminal" evidence="9">
    <location>
        <begin position="224"/>
        <end position="377"/>
    </location>
</feature>
<evidence type="ECO:0000313" key="12">
    <source>
        <dbReference type="Proteomes" id="UP001207626"/>
    </source>
</evidence>
<evidence type="ECO:0000256" key="3">
    <source>
        <dbReference type="ARBA" id="ARBA00022544"/>
    </source>
</evidence>
<feature type="chain" id="PRO_5047491078" evidence="8">
    <location>
        <begin position="22"/>
        <end position="383"/>
    </location>
</feature>
<dbReference type="InterPro" id="IPR008844">
    <property type="entry name" value="Spore_GerAC-like"/>
</dbReference>
<dbReference type="Gene3D" id="3.30.300.210">
    <property type="entry name" value="Nutrient germinant receptor protein C, domain 3"/>
    <property type="match status" value="1"/>
</dbReference>
<evidence type="ECO:0000313" key="11">
    <source>
        <dbReference type="EMBL" id="MCY9519590.1"/>
    </source>
</evidence>
<comment type="caution">
    <text evidence="11">The sequence shown here is derived from an EMBL/GenBank/DDBJ whole genome shotgun (WGS) entry which is preliminary data.</text>
</comment>
<dbReference type="InterPro" id="IPR038501">
    <property type="entry name" value="Spore_GerAC_C_sf"/>
</dbReference>
<evidence type="ECO:0000259" key="10">
    <source>
        <dbReference type="Pfam" id="PF25198"/>
    </source>
</evidence>
<keyword evidence="7" id="KW-0449">Lipoprotein</keyword>
<keyword evidence="4 8" id="KW-0732">Signal</keyword>
<keyword evidence="5" id="KW-0472">Membrane</keyword>
<evidence type="ECO:0000256" key="8">
    <source>
        <dbReference type="SAM" id="SignalP"/>
    </source>
</evidence>
<keyword evidence="3" id="KW-0309">Germination</keyword>
<dbReference type="Pfam" id="PF05504">
    <property type="entry name" value="Spore_GerAC"/>
    <property type="match status" value="1"/>
</dbReference>
<name>A0ABT4DQT2_9BACL</name>
<keyword evidence="6" id="KW-0564">Palmitate</keyword>
<dbReference type="PANTHER" id="PTHR35789:SF1">
    <property type="entry name" value="SPORE GERMINATION PROTEIN B3"/>
    <property type="match status" value="1"/>
</dbReference>
<dbReference type="PROSITE" id="PS51257">
    <property type="entry name" value="PROKAR_LIPOPROTEIN"/>
    <property type="match status" value="1"/>
</dbReference>
<keyword evidence="12" id="KW-1185">Reference proteome</keyword>
<sequence>MRMRGACILFGACCMIILSLAGCWDIRSVQDINYIAALGIDYKDGKYVVYTQSLDFSNVAKQEGMKSTGKTPVWVGRGEGYSLDSAVNDLYTTSSLQILWDHTAVIIFSEHALQQDVNKMIDSVFRFSGIRYTPWVFGTKESIPDLFILPIPFNESPVASILHAPNDVLKQQAYIPPVQLYRMVVELNEPGSTLLLPSMSINKKKWTENDKEVDQYQINGVYALQDGIFRSWFNLKHMYGIRWLSEKITRTPINIGSGEKPEAVLALTKPKSRLSVAICGLDPKFKLKIDVDGYIEEVTGSLSQAEIISLAKQEIRDEVRHTLEQGLLKKADVYSLRKYVYRNCNKMWKRAQNGALLQLTADSLDSIEVNVHIEHAGMNRLRR</sequence>
<dbReference type="NCBIfam" id="TIGR02887">
    <property type="entry name" value="spore_ger_x_C"/>
    <property type="match status" value="1"/>
</dbReference>
<evidence type="ECO:0000256" key="7">
    <source>
        <dbReference type="ARBA" id="ARBA00023288"/>
    </source>
</evidence>
<reference evidence="11 12" key="1">
    <citation type="submission" date="2022-05" db="EMBL/GenBank/DDBJ databases">
        <title>Genome Sequencing of Bee-Associated Microbes.</title>
        <authorList>
            <person name="Dunlap C."/>
        </authorList>
    </citation>
    <scope>NUCLEOTIDE SEQUENCE [LARGE SCALE GENOMIC DNA]</scope>
    <source>
        <strain evidence="11 12">NRRL NRS-1438</strain>
    </source>
</reference>
<protein>
    <submittedName>
        <fullName evidence="11">Ger(X)C family spore germination protein</fullName>
    </submittedName>
</protein>